<dbReference type="Gene3D" id="3.40.50.20">
    <property type="match status" value="1"/>
</dbReference>
<keyword evidence="4" id="KW-0808">Transferase</keyword>
<dbReference type="PANTHER" id="PTHR43300">
    <property type="entry name" value="ACETYLTRANSFERASE"/>
    <property type="match status" value="1"/>
</dbReference>
<accession>A0A2X2TK80</accession>
<name>A0A2X2TK80_CAPOC</name>
<dbReference type="AlphaFoldDB" id="A0A2X2TK80"/>
<evidence type="ECO:0000313" key="4">
    <source>
        <dbReference type="EMBL" id="SQA78029.1"/>
    </source>
</evidence>
<evidence type="ECO:0000313" key="5">
    <source>
        <dbReference type="Proteomes" id="UP000249891"/>
    </source>
</evidence>
<evidence type="ECO:0000256" key="1">
    <source>
        <dbReference type="ARBA" id="ARBA00007274"/>
    </source>
</evidence>
<dbReference type="Pfam" id="PF17836">
    <property type="entry name" value="PglD_N"/>
    <property type="match status" value="1"/>
</dbReference>
<dbReference type="RefSeq" id="WP_128091330.1">
    <property type="nucleotide sequence ID" value="NZ_UARG01000017.1"/>
</dbReference>
<dbReference type="GO" id="GO:0016746">
    <property type="term" value="F:acyltransferase activity"/>
    <property type="evidence" value="ECO:0007669"/>
    <property type="project" value="UniProtKB-KW"/>
</dbReference>
<protein>
    <submittedName>
        <fullName evidence="4">UDP-3-O-[3-hydroxymyristoyl] glucosamine N-acyltransferase</fullName>
    </submittedName>
</protein>
<feature type="domain" description="PglD N-terminal" evidence="3">
    <location>
        <begin position="9"/>
        <end position="76"/>
    </location>
</feature>
<dbReference type="SUPFAM" id="SSF51161">
    <property type="entry name" value="Trimeric LpxA-like enzymes"/>
    <property type="match status" value="1"/>
</dbReference>
<evidence type="ECO:0000259" key="3">
    <source>
        <dbReference type="Pfam" id="PF17836"/>
    </source>
</evidence>
<dbReference type="InterPro" id="IPR041561">
    <property type="entry name" value="PglD_N"/>
</dbReference>
<dbReference type="Proteomes" id="UP000249891">
    <property type="component" value="Unassembled WGS sequence"/>
</dbReference>
<organism evidence="4 5">
    <name type="scientific">Capnocytophaga ochracea</name>
    <dbReference type="NCBI Taxonomy" id="1018"/>
    <lineage>
        <taxon>Bacteria</taxon>
        <taxon>Pseudomonadati</taxon>
        <taxon>Bacteroidota</taxon>
        <taxon>Flavobacteriia</taxon>
        <taxon>Flavobacteriales</taxon>
        <taxon>Flavobacteriaceae</taxon>
        <taxon>Capnocytophaga</taxon>
    </lineage>
</organism>
<proteinExistence type="inferred from homology"/>
<dbReference type="InterPro" id="IPR050179">
    <property type="entry name" value="Trans_hexapeptide_repeat"/>
</dbReference>
<feature type="binding site" evidence="2">
    <location>
        <position position="73"/>
    </location>
    <ligand>
        <name>substrate</name>
    </ligand>
</feature>
<evidence type="ECO:0000256" key="2">
    <source>
        <dbReference type="PIRSR" id="PIRSR620019-2"/>
    </source>
</evidence>
<dbReference type="EMBL" id="UARG01000017">
    <property type="protein sequence ID" value="SQA78029.1"/>
    <property type="molecule type" value="Genomic_DNA"/>
</dbReference>
<dbReference type="CDD" id="cd03360">
    <property type="entry name" value="LbH_AT_putative"/>
    <property type="match status" value="1"/>
</dbReference>
<reference evidence="4 5" key="1">
    <citation type="submission" date="2018-06" db="EMBL/GenBank/DDBJ databases">
        <authorList>
            <consortium name="Pathogen Informatics"/>
            <person name="Doyle S."/>
        </authorList>
    </citation>
    <scope>NUCLEOTIDE SEQUENCE [LARGE SCALE GENOMIC DNA]</scope>
    <source>
        <strain evidence="4 5">NCTC11546</strain>
    </source>
</reference>
<dbReference type="InterPro" id="IPR020019">
    <property type="entry name" value="AcTrfase_PglD-like"/>
</dbReference>
<keyword evidence="4" id="KW-0012">Acyltransferase</keyword>
<dbReference type="Gene3D" id="2.160.10.10">
    <property type="entry name" value="Hexapeptide repeat proteins"/>
    <property type="match status" value="1"/>
</dbReference>
<dbReference type="NCBIfam" id="TIGR03570">
    <property type="entry name" value="NeuD_NnaD"/>
    <property type="match status" value="1"/>
</dbReference>
<dbReference type="PANTHER" id="PTHR43300:SF7">
    <property type="entry name" value="UDP-N-ACETYLBACILLOSAMINE N-ACETYLTRANSFERASE"/>
    <property type="match status" value="1"/>
</dbReference>
<dbReference type="InterPro" id="IPR011004">
    <property type="entry name" value="Trimer_LpxA-like_sf"/>
</dbReference>
<sequence>MKEENNKPNIILIGGGGHCLSVIDVVEQEDKYNIKGILDDTKEGDVLGYPILGNRDLVKELSIEGVFFLITVGQIKSSSVREDIALLLDSCKAKLATVVSPLAYVSKYATIDEGTVIMHNAIINAKAKVGKHCIINTKANIEHNVQIGDFCHISTCATVNGDTVVGKGTFIGSNATISNGITIAEQSIINAGDFIKK</sequence>
<gene>
    <name evidence="4" type="ORF">NCTC11546_01255</name>
</gene>
<feature type="binding site" evidence="2">
    <location>
        <position position="152"/>
    </location>
    <ligand>
        <name>acetyl-CoA</name>
        <dbReference type="ChEBI" id="CHEBI:57288"/>
    </ligand>
</feature>
<comment type="similarity">
    <text evidence="1">Belongs to the transferase hexapeptide repeat family.</text>
</comment>